<dbReference type="GO" id="GO:0004601">
    <property type="term" value="F:peroxidase activity"/>
    <property type="evidence" value="ECO:0007669"/>
    <property type="project" value="UniProtKB-KW"/>
</dbReference>
<evidence type="ECO:0000256" key="3">
    <source>
        <dbReference type="ARBA" id="ARBA00023180"/>
    </source>
</evidence>
<evidence type="ECO:0000313" key="5">
    <source>
        <dbReference type="EMBL" id="MFC5479087.1"/>
    </source>
</evidence>
<evidence type="ECO:0000256" key="2">
    <source>
        <dbReference type="ARBA" id="ARBA00022525"/>
    </source>
</evidence>
<dbReference type="RefSeq" id="WP_379755944.1">
    <property type="nucleotide sequence ID" value="NZ_JBHSMR010000013.1"/>
</dbReference>
<comment type="caution">
    <text evidence="5">The sequence shown here is derived from an EMBL/GenBank/DDBJ whole genome shotgun (WGS) entry which is preliminary data.</text>
</comment>
<comment type="subcellular location">
    <subcellularLocation>
        <location evidence="1">Secreted</location>
    </subcellularLocation>
</comment>
<dbReference type="Proteomes" id="UP001596101">
    <property type="component" value="Unassembled WGS sequence"/>
</dbReference>
<keyword evidence="2" id="KW-0964">Secreted</keyword>
<dbReference type="InterPro" id="IPR010255">
    <property type="entry name" value="Haem_peroxidase_sf"/>
</dbReference>
<dbReference type="InterPro" id="IPR019791">
    <property type="entry name" value="Haem_peroxidase_animal"/>
</dbReference>
<dbReference type="EMBL" id="JBHSMR010000013">
    <property type="protein sequence ID" value="MFC5479087.1"/>
    <property type="molecule type" value="Genomic_DNA"/>
</dbReference>
<reference evidence="6" key="1">
    <citation type="journal article" date="2019" name="Int. J. Syst. Evol. Microbiol.">
        <title>The Global Catalogue of Microorganisms (GCM) 10K type strain sequencing project: providing services to taxonomists for standard genome sequencing and annotation.</title>
        <authorList>
            <consortium name="The Broad Institute Genomics Platform"/>
            <consortium name="The Broad Institute Genome Sequencing Center for Infectious Disease"/>
            <person name="Wu L."/>
            <person name="Ma J."/>
        </authorList>
    </citation>
    <scope>NUCLEOTIDE SEQUENCE [LARGE SCALE GENOMIC DNA]</scope>
    <source>
        <strain evidence="6">CCUG 43111</strain>
    </source>
</reference>
<feature type="chain" id="PRO_5045889059" evidence="4">
    <location>
        <begin position="24"/>
        <end position="539"/>
    </location>
</feature>
<sequence>MRKHLISALAPLGLCLVVNSTEADTVTARQPARAPHPDNVFTRMYPDLPSFAPQTAAARTAMQRMGARNDLIDAGDNLTNPIQSILNPAVFSPHNPDNPNMTAGMTFLGQFLDHDITFDRKSILNANANPMATVNFRTAAFDLDSVYGNGPAGSPELYDSSSGRIKFRLERIPGSEAVSRHGAVRFDVPRDRQNNAIVAESRNDENVVIAQMQVALLSFHNAITDYLAAQPAYRGASAQQLFADARRLVTWHYQWIILHEFLPLTIGQERLDDILRNGLKYYHPEAALNRFRAGDGRETPRIPIEFNAAAYRFGHSQVRPSYRANFGPTGGSPFFAFIFDDTENPSAADPNDLRGGKRAARRFVDWQTFFDFGDGNVRPNKRIDIRLSSPLMQLPGARGPSPGLPNDGVQSLPARTLTRHINFGIPSGQAIARAMRMPVLAPSQLSELTPYALDPKNTLASSTPLFFYILKEAEVMEHGLRLGPVGGRIVGEVFVGLLREDPGAYLRAAPQWRPTLPTSHPGDFRMADLLRFAGVVPPL</sequence>
<dbReference type="InterPro" id="IPR037120">
    <property type="entry name" value="Haem_peroxidase_sf_animal"/>
</dbReference>
<dbReference type="Pfam" id="PF03098">
    <property type="entry name" value="An_peroxidase"/>
    <property type="match status" value="1"/>
</dbReference>
<dbReference type="Gene3D" id="1.10.640.10">
    <property type="entry name" value="Haem peroxidase domain superfamily, animal type"/>
    <property type="match status" value="1"/>
</dbReference>
<dbReference type="SUPFAM" id="SSF48113">
    <property type="entry name" value="Heme-dependent peroxidases"/>
    <property type="match status" value="1"/>
</dbReference>
<accession>A0ABW0MNW8</accession>
<keyword evidence="4" id="KW-0732">Signal</keyword>
<dbReference type="PANTHER" id="PTHR11475:SF4">
    <property type="entry name" value="CHORION PEROXIDASE"/>
    <property type="match status" value="1"/>
</dbReference>
<gene>
    <name evidence="5" type="ORF">ACFPQ5_12835</name>
</gene>
<keyword evidence="5" id="KW-0560">Oxidoreductase</keyword>
<dbReference type="CDD" id="cd09819">
    <property type="entry name" value="An_peroxidase_bacterial_1"/>
    <property type="match status" value="1"/>
</dbReference>
<keyword evidence="5" id="KW-0575">Peroxidase</keyword>
<proteinExistence type="predicted"/>
<organism evidence="5 6">
    <name type="scientific">Massilia suwonensis</name>
    <dbReference type="NCBI Taxonomy" id="648895"/>
    <lineage>
        <taxon>Bacteria</taxon>
        <taxon>Pseudomonadati</taxon>
        <taxon>Pseudomonadota</taxon>
        <taxon>Betaproteobacteria</taxon>
        <taxon>Burkholderiales</taxon>
        <taxon>Oxalobacteraceae</taxon>
        <taxon>Telluria group</taxon>
        <taxon>Massilia</taxon>
    </lineage>
</organism>
<dbReference type="PROSITE" id="PS50292">
    <property type="entry name" value="PEROXIDASE_3"/>
    <property type="match status" value="1"/>
</dbReference>
<feature type="signal peptide" evidence="4">
    <location>
        <begin position="1"/>
        <end position="23"/>
    </location>
</feature>
<protein>
    <submittedName>
        <fullName evidence="5">Heme peroxidase family protein</fullName>
    </submittedName>
</protein>
<keyword evidence="6" id="KW-1185">Reference proteome</keyword>
<evidence type="ECO:0000256" key="4">
    <source>
        <dbReference type="SAM" id="SignalP"/>
    </source>
</evidence>
<dbReference type="PANTHER" id="PTHR11475">
    <property type="entry name" value="OXIDASE/PEROXIDASE"/>
    <property type="match status" value="1"/>
</dbReference>
<evidence type="ECO:0000256" key="1">
    <source>
        <dbReference type="ARBA" id="ARBA00004613"/>
    </source>
</evidence>
<name>A0ABW0MNW8_9BURK</name>
<keyword evidence="3" id="KW-0325">Glycoprotein</keyword>
<evidence type="ECO:0000313" key="6">
    <source>
        <dbReference type="Proteomes" id="UP001596101"/>
    </source>
</evidence>